<dbReference type="Gene3D" id="3.10.450.40">
    <property type="match status" value="1"/>
</dbReference>
<sequence>MAERTTRTGVDANTGRILRGREHAEHCVRRIFATRLGTRVMRLGLGADLAPLRGENLTAINVLRAYSEMVSAVHSQEPAIRIRNIQPWLIDGRNGAIGFIFGTTFYPYGHLGDYSVEEDADIRVPVTALARGSAAVSA</sequence>
<dbReference type="SUPFAM" id="SSF160719">
    <property type="entry name" value="gpW/gp25-like"/>
    <property type="match status" value="1"/>
</dbReference>
<evidence type="ECO:0000313" key="1">
    <source>
        <dbReference type="EMBL" id="PZA12469.1"/>
    </source>
</evidence>
<dbReference type="EMBL" id="QKQS01000013">
    <property type="protein sequence ID" value="PZA12469.1"/>
    <property type="molecule type" value="Genomic_DNA"/>
</dbReference>
<comment type="caution">
    <text evidence="1">The sequence shown here is derived from an EMBL/GenBank/DDBJ whole genome shotgun (WGS) entry which is preliminary data.</text>
</comment>
<dbReference type="OrthoDB" id="9802846at2"/>
<accession>A0A323UJ74</accession>
<protein>
    <submittedName>
        <fullName evidence="1">Uncharacterized protein</fullName>
    </submittedName>
</protein>
<dbReference type="Proteomes" id="UP000248134">
    <property type="component" value="Unassembled WGS sequence"/>
</dbReference>
<dbReference type="AlphaFoldDB" id="A0A323UJ74"/>
<reference evidence="1 2" key="1">
    <citation type="submission" date="2018-06" db="EMBL/GenBank/DDBJ databases">
        <title>Draft Whole-Genome Sequence of the purple photosynthetic bacterium Rhodospeudomonas palustris XCP.</title>
        <authorList>
            <person name="Rayyan A."/>
            <person name="Meyer T.E."/>
            <person name="Kyndt J.A."/>
        </authorList>
    </citation>
    <scope>NUCLEOTIDE SEQUENCE [LARGE SCALE GENOMIC DNA]</scope>
    <source>
        <strain evidence="1 2">XCP</strain>
    </source>
</reference>
<organism evidence="1 2">
    <name type="scientific">Rhodopseudomonas palustris</name>
    <dbReference type="NCBI Taxonomy" id="1076"/>
    <lineage>
        <taxon>Bacteria</taxon>
        <taxon>Pseudomonadati</taxon>
        <taxon>Pseudomonadota</taxon>
        <taxon>Alphaproteobacteria</taxon>
        <taxon>Hyphomicrobiales</taxon>
        <taxon>Nitrobacteraceae</taxon>
        <taxon>Rhodopseudomonas</taxon>
    </lineage>
</organism>
<name>A0A323UJ74_RHOPL</name>
<proteinExistence type="predicted"/>
<evidence type="ECO:0000313" key="2">
    <source>
        <dbReference type="Proteomes" id="UP000248134"/>
    </source>
</evidence>
<dbReference type="RefSeq" id="WP_110785966.1">
    <property type="nucleotide sequence ID" value="NZ_QKQS01000013.1"/>
</dbReference>
<gene>
    <name evidence="1" type="ORF">DNX69_10875</name>
</gene>